<comment type="caution">
    <text evidence="1">The sequence shown here is derived from an EMBL/GenBank/DDBJ whole genome shotgun (WGS) entry which is preliminary data.</text>
</comment>
<accession>A0A401ZG46</accession>
<dbReference type="Proteomes" id="UP000287224">
    <property type="component" value="Unassembled WGS sequence"/>
</dbReference>
<dbReference type="EMBL" id="BIFQ01000001">
    <property type="protein sequence ID" value="GCE05819.1"/>
    <property type="molecule type" value="Genomic_DNA"/>
</dbReference>
<keyword evidence="2" id="KW-1185">Reference proteome</keyword>
<reference evidence="2" key="1">
    <citation type="submission" date="2018-12" db="EMBL/GenBank/DDBJ databases">
        <title>Tengunoibacter tsumagoiensis gen. nov., sp. nov., Dictyobacter kobayashii sp. nov., D. alpinus sp. nov., and D. joshuensis sp. nov. and description of Dictyobacteraceae fam. nov. within the order Ktedonobacterales isolated from Tengu-no-mugimeshi.</title>
        <authorList>
            <person name="Wang C.M."/>
            <person name="Zheng Y."/>
            <person name="Sakai Y."/>
            <person name="Toyoda A."/>
            <person name="Minakuchi Y."/>
            <person name="Abe K."/>
            <person name="Yokota A."/>
            <person name="Yabe S."/>
        </authorList>
    </citation>
    <scope>NUCLEOTIDE SEQUENCE [LARGE SCALE GENOMIC DNA]</scope>
    <source>
        <strain evidence="2">S-27</strain>
    </source>
</reference>
<protein>
    <submittedName>
        <fullName evidence="1">Uncharacterized protein</fullName>
    </submittedName>
</protein>
<gene>
    <name evidence="1" type="ORF">KDAU_31480</name>
</gene>
<dbReference type="RefSeq" id="WP_126596834.1">
    <property type="nucleotide sequence ID" value="NZ_BIFQ01000001.1"/>
</dbReference>
<evidence type="ECO:0000313" key="2">
    <source>
        <dbReference type="Proteomes" id="UP000287224"/>
    </source>
</evidence>
<proteinExistence type="predicted"/>
<dbReference type="AlphaFoldDB" id="A0A401ZG46"/>
<organism evidence="1 2">
    <name type="scientific">Dictyobacter aurantiacus</name>
    <dbReference type="NCBI Taxonomy" id="1936993"/>
    <lineage>
        <taxon>Bacteria</taxon>
        <taxon>Bacillati</taxon>
        <taxon>Chloroflexota</taxon>
        <taxon>Ktedonobacteria</taxon>
        <taxon>Ktedonobacterales</taxon>
        <taxon>Dictyobacteraceae</taxon>
        <taxon>Dictyobacter</taxon>
    </lineage>
</organism>
<dbReference type="OrthoDB" id="2086264at2"/>
<sequence length="65" mass="6929">MKNVDLKVEGNKLIIAVDLGQEYGLSSSGKSITIASTEGNITVPGREDIKIGLNIYKPRPKSASL</sequence>
<name>A0A401ZG46_9CHLR</name>
<evidence type="ECO:0000313" key="1">
    <source>
        <dbReference type="EMBL" id="GCE05819.1"/>
    </source>
</evidence>